<dbReference type="FunFam" id="2.40.240.10:FF:000004">
    <property type="entry name" value="Glutamyl-tRNA synthetase, cytoplasmic"/>
    <property type="match status" value="1"/>
</dbReference>
<evidence type="ECO:0000256" key="9">
    <source>
        <dbReference type="ARBA" id="ARBA00023146"/>
    </source>
</evidence>
<dbReference type="Pfam" id="PF20974">
    <property type="entry name" value="tRNA-synt_1c_C2"/>
    <property type="match status" value="1"/>
</dbReference>
<evidence type="ECO:0000256" key="1">
    <source>
        <dbReference type="ARBA" id="ARBA00004496"/>
    </source>
</evidence>
<dbReference type="Proteomes" id="UP001157974">
    <property type="component" value="Unassembled WGS sequence"/>
</dbReference>
<evidence type="ECO:0000259" key="15">
    <source>
        <dbReference type="Pfam" id="PF20974"/>
    </source>
</evidence>
<dbReference type="PROSITE" id="PS00178">
    <property type="entry name" value="AA_TRNA_LIGASE_I"/>
    <property type="match status" value="1"/>
</dbReference>
<name>A0AAV8UJF4_9RHOD</name>
<dbReference type="NCBIfam" id="TIGR00463">
    <property type="entry name" value="gltX_arch"/>
    <property type="match status" value="1"/>
</dbReference>
<dbReference type="InterPro" id="IPR011035">
    <property type="entry name" value="Ribosomal_bL25/Gln-tRNA_synth"/>
</dbReference>
<comment type="subcellular location">
    <subcellularLocation>
        <location evidence="1">Cytoplasm</location>
    </subcellularLocation>
</comment>
<dbReference type="InterPro" id="IPR050132">
    <property type="entry name" value="Gln/Glu-tRNA_Ligase"/>
</dbReference>
<evidence type="ECO:0000256" key="8">
    <source>
        <dbReference type="ARBA" id="ARBA00022917"/>
    </source>
</evidence>
<evidence type="ECO:0000256" key="6">
    <source>
        <dbReference type="ARBA" id="ARBA00022741"/>
    </source>
</evidence>
<dbReference type="EC" id="6.1.1.17" evidence="3"/>
<dbReference type="GO" id="GO:0017102">
    <property type="term" value="C:methionyl glutamyl tRNA synthetase complex"/>
    <property type="evidence" value="ECO:0007669"/>
    <property type="project" value="TreeGrafter"/>
</dbReference>
<protein>
    <recommendedName>
        <fullName evidence="3">glutamate--tRNA ligase</fullName>
        <ecNumber evidence="3">6.1.1.17</ecNumber>
    </recommendedName>
    <alternativeName>
        <fullName evidence="10">Glutamyl-tRNA synthetase</fullName>
    </alternativeName>
</protein>
<keyword evidence="7 12" id="KW-0067">ATP-binding</keyword>
<evidence type="ECO:0000256" key="2">
    <source>
        <dbReference type="ARBA" id="ARBA00008927"/>
    </source>
</evidence>
<dbReference type="InterPro" id="IPR020056">
    <property type="entry name" value="Rbsml_bL25/Gln-tRNA_synth_N"/>
</dbReference>
<accession>A0AAV8UJF4</accession>
<dbReference type="InterPro" id="IPR000924">
    <property type="entry name" value="Glu/Gln-tRNA-synth"/>
</dbReference>
<keyword evidence="4" id="KW-0963">Cytoplasm</keyword>
<keyword evidence="9 12" id="KW-0030">Aminoacyl-tRNA synthetase</keyword>
<dbReference type="SUPFAM" id="SSF50715">
    <property type="entry name" value="Ribosomal protein L25-like"/>
    <property type="match status" value="1"/>
</dbReference>
<dbReference type="InterPro" id="IPR004526">
    <property type="entry name" value="Glu-tRNA-synth_arc/euk"/>
</dbReference>
<dbReference type="AlphaFoldDB" id="A0AAV8UJF4"/>
<dbReference type="InterPro" id="IPR049437">
    <property type="entry name" value="tRNA-synt_1c_C2"/>
</dbReference>
<evidence type="ECO:0000256" key="12">
    <source>
        <dbReference type="RuleBase" id="RU363037"/>
    </source>
</evidence>
<dbReference type="Gene3D" id="3.40.50.620">
    <property type="entry name" value="HUPs"/>
    <property type="match status" value="1"/>
</dbReference>
<dbReference type="PANTHER" id="PTHR43097">
    <property type="entry name" value="GLUTAMINE-TRNA LIGASE"/>
    <property type="match status" value="1"/>
</dbReference>
<dbReference type="FunFam" id="3.40.50.620:FF:000070">
    <property type="entry name" value="Bifunctional glutamate/proline--tRNA ligase"/>
    <property type="match status" value="1"/>
</dbReference>
<evidence type="ECO:0000256" key="3">
    <source>
        <dbReference type="ARBA" id="ARBA00012835"/>
    </source>
</evidence>
<dbReference type="InterPro" id="IPR036282">
    <property type="entry name" value="Glutathione-S-Trfase_C_sf"/>
</dbReference>
<dbReference type="Pfam" id="PF00749">
    <property type="entry name" value="tRNA-synt_1c"/>
    <property type="match status" value="1"/>
</dbReference>
<comment type="catalytic activity">
    <reaction evidence="11">
        <text>tRNA(Glu) + L-glutamate + ATP = L-glutamyl-tRNA(Glu) + AMP + diphosphate</text>
        <dbReference type="Rhea" id="RHEA:23540"/>
        <dbReference type="Rhea" id="RHEA-COMP:9663"/>
        <dbReference type="Rhea" id="RHEA-COMP:9680"/>
        <dbReference type="ChEBI" id="CHEBI:29985"/>
        <dbReference type="ChEBI" id="CHEBI:30616"/>
        <dbReference type="ChEBI" id="CHEBI:33019"/>
        <dbReference type="ChEBI" id="CHEBI:78442"/>
        <dbReference type="ChEBI" id="CHEBI:78520"/>
        <dbReference type="ChEBI" id="CHEBI:456215"/>
        <dbReference type="EC" id="6.1.1.17"/>
    </reaction>
</comment>
<organism evidence="16 17">
    <name type="scientific">Rhodosorus marinus</name>
    <dbReference type="NCBI Taxonomy" id="101924"/>
    <lineage>
        <taxon>Eukaryota</taxon>
        <taxon>Rhodophyta</taxon>
        <taxon>Stylonematophyceae</taxon>
        <taxon>Stylonematales</taxon>
        <taxon>Stylonemataceae</taxon>
        <taxon>Rhodosorus</taxon>
    </lineage>
</organism>
<evidence type="ECO:0000256" key="7">
    <source>
        <dbReference type="ARBA" id="ARBA00022840"/>
    </source>
</evidence>
<dbReference type="SUPFAM" id="SSF47616">
    <property type="entry name" value="GST C-terminal domain-like"/>
    <property type="match status" value="1"/>
</dbReference>
<evidence type="ECO:0000259" key="13">
    <source>
        <dbReference type="Pfam" id="PF00749"/>
    </source>
</evidence>
<dbReference type="PRINTS" id="PR00987">
    <property type="entry name" value="TRNASYNTHGLU"/>
</dbReference>
<comment type="similarity">
    <text evidence="2">Belongs to the class-I aminoacyl-tRNA synthetase family. Glutamate--tRNA ligase type 2 subfamily.</text>
</comment>
<dbReference type="Gene3D" id="2.40.240.10">
    <property type="entry name" value="Ribosomal Protein L25, Chain P"/>
    <property type="match status" value="2"/>
</dbReference>
<dbReference type="GO" id="GO:0006424">
    <property type="term" value="P:glutamyl-tRNA aminoacylation"/>
    <property type="evidence" value="ECO:0007669"/>
    <property type="project" value="InterPro"/>
</dbReference>
<dbReference type="Gene3D" id="1.20.1050.130">
    <property type="match status" value="1"/>
</dbReference>
<sequence length="742" mass="84234">MGKIKVEAPIGESVSATVAVCYLLEGDVEVVAGERSGTYSVIEDNGASTDCLDYEAARLVAACSGGRAFDMAKRRGTLLATEDPALNAEVIEYCTLATSTSVPDSELLEKINARLWTRSFLVGYSISLADVFMWSRIFKSGAPVKAVNLARWFSHMERLPAIEKSKAFLTEHSGTAGDWAEVMRLVKSQGNFHVFNLPVSANIFSRQITTRNSFRLALQLKNHCPSMTGGTSSIQGVEAGKVCTRFPPEPSGYLHIGHAKAALLNDFLARSYNGKLILRFDDTNPIKEKSEFEENIMADLERLGIKPDTLEYTSDYFDKLLEMATDWIKQGYAYVDKTPVEEMRRQRMACEENEYRTAPLEDNLKLWEEMKKGSEIGLTCCVRAKIDMQSKNGTMRDPIIYRCIEGAVHHRTGTKYKLYPSYDFSCPIVDSLEGVTHALRSNEYIDREVQYYWMCDTAKLRRPYMWDFSRLNFKYAVLSKRKLQWFVDNKIVEGWADPRFPTVQGIRRRGMTIQALRAFILSQGASKNTNLMEWDKIWTVNKRVIDPVAARHTAIGKASRVLIVSNGVDEVRTVPKHKKNPDLGKKNVIYGKRVLLEEQDVKGVKEGEIVTLMDWGNVQITTVSDGELHGEFLPDNKDFRKTQKFTWLAEIPDLAPATLVTYRHLITKEKLEEEEKLEDFVNMESKSEELVMCDVNVKLLQEGEVIQFERRGYYILDAVFRGMSDRPMVFIQVPDGREGSTK</sequence>
<dbReference type="InterPro" id="IPR020059">
    <property type="entry name" value="Glu/Gln-tRNA-synth_Ib_codon-bd"/>
</dbReference>
<dbReference type="GO" id="GO:0005829">
    <property type="term" value="C:cytosol"/>
    <property type="evidence" value="ECO:0007669"/>
    <property type="project" value="TreeGrafter"/>
</dbReference>
<keyword evidence="8 12" id="KW-0648">Protein biosynthesis</keyword>
<dbReference type="Pfam" id="PF03950">
    <property type="entry name" value="tRNA-synt_1c_C"/>
    <property type="match status" value="1"/>
</dbReference>
<dbReference type="EMBL" id="JAMWBK010000008">
    <property type="protein sequence ID" value="KAJ8902685.1"/>
    <property type="molecule type" value="Genomic_DNA"/>
</dbReference>
<evidence type="ECO:0000256" key="11">
    <source>
        <dbReference type="ARBA" id="ARBA00048351"/>
    </source>
</evidence>
<dbReference type="SUPFAM" id="SSF52374">
    <property type="entry name" value="Nucleotidylyl transferase"/>
    <property type="match status" value="1"/>
</dbReference>
<feature type="domain" description="Glutamyl/glutaminyl-tRNA synthetase class Ib catalytic" evidence="13">
    <location>
        <begin position="241"/>
        <end position="546"/>
    </location>
</feature>
<dbReference type="PANTHER" id="PTHR43097:SF5">
    <property type="entry name" value="GLUTAMATE--TRNA LIGASE"/>
    <property type="match status" value="1"/>
</dbReference>
<feature type="domain" description="Glutamyl/glutaminyl-tRNA synthetase class Ib anti-codon binding" evidence="14">
    <location>
        <begin position="549"/>
        <end position="626"/>
    </location>
</feature>
<keyword evidence="5 12" id="KW-0436">Ligase</keyword>
<reference evidence="16 17" key="1">
    <citation type="journal article" date="2023" name="Nat. Commun.">
        <title>Origin of minicircular mitochondrial genomes in red algae.</title>
        <authorList>
            <person name="Lee Y."/>
            <person name="Cho C.H."/>
            <person name="Lee Y.M."/>
            <person name="Park S.I."/>
            <person name="Yang J.H."/>
            <person name="West J.A."/>
            <person name="Bhattacharya D."/>
            <person name="Yoon H.S."/>
        </authorList>
    </citation>
    <scope>NUCLEOTIDE SEQUENCE [LARGE SCALE GENOMIC DNA]</scope>
    <source>
        <strain evidence="16 17">CCMP1338</strain>
        <tissue evidence="16">Whole cell</tissue>
    </source>
</reference>
<feature type="domain" description="tRNA synthetases class I (E and Q) anti-codon binding" evidence="15">
    <location>
        <begin position="646"/>
        <end position="717"/>
    </location>
</feature>
<proteinExistence type="inferred from homology"/>
<gene>
    <name evidence="16" type="ORF">NDN08_006005</name>
</gene>
<dbReference type="InterPro" id="IPR014729">
    <property type="entry name" value="Rossmann-like_a/b/a_fold"/>
</dbReference>
<dbReference type="HAMAP" id="MF_02076">
    <property type="entry name" value="Glu_tRNA_synth_type2"/>
    <property type="match status" value="1"/>
</dbReference>
<dbReference type="GO" id="GO:0005524">
    <property type="term" value="F:ATP binding"/>
    <property type="evidence" value="ECO:0007669"/>
    <property type="project" value="UniProtKB-KW"/>
</dbReference>
<evidence type="ECO:0000256" key="5">
    <source>
        <dbReference type="ARBA" id="ARBA00022598"/>
    </source>
</evidence>
<evidence type="ECO:0000313" key="16">
    <source>
        <dbReference type="EMBL" id="KAJ8902685.1"/>
    </source>
</evidence>
<evidence type="ECO:0000259" key="14">
    <source>
        <dbReference type="Pfam" id="PF03950"/>
    </source>
</evidence>
<evidence type="ECO:0000313" key="17">
    <source>
        <dbReference type="Proteomes" id="UP001157974"/>
    </source>
</evidence>
<dbReference type="InterPro" id="IPR001412">
    <property type="entry name" value="aa-tRNA-synth_I_CS"/>
</dbReference>
<keyword evidence="6 12" id="KW-0547">Nucleotide-binding</keyword>
<dbReference type="InterPro" id="IPR020058">
    <property type="entry name" value="Glu/Gln-tRNA-synth_Ib_cat-dom"/>
</dbReference>
<comment type="caution">
    <text evidence="16">The sequence shown here is derived from an EMBL/GenBank/DDBJ whole genome shotgun (WGS) entry which is preliminary data.</text>
</comment>
<keyword evidence="17" id="KW-1185">Reference proteome</keyword>
<evidence type="ECO:0000256" key="4">
    <source>
        <dbReference type="ARBA" id="ARBA00022490"/>
    </source>
</evidence>
<dbReference type="GO" id="GO:0004818">
    <property type="term" value="F:glutamate-tRNA ligase activity"/>
    <property type="evidence" value="ECO:0007669"/>
    <property type="project" value="UniProtKB-EC"/>
</dbReference>
<evidence type="ECO:0000256" key="10">
    <source>
        <dbReference type="ARBA" id="ARBA00030865"/>
    </source>
</evidence>